<name>A0ABT9A998_9BACT</name>
<evidence type="ECO:0000313" key="1">
    <source>
        <dbReference type="EMBL" id="MDO7846417.1"/>
    </source>
</evidence>
<comment type="caution">
    <text evidence="1">The sequence shown here is derived from an EMBL/GenBank/DDBJ whole genome shotgun (WGS) entry which is preliminary data.</text>
</comment>
<protein>
    <recommendedName>
        <fullName evidence="3">T9SS type A sorting domain-containing protein</fullName>
    </recommendedName>
</protein>
<proteinExistence type="predicted"/>
<sequence>MLLVISRTGFAQFPYVFTGTLPATSPTLNQMMRTTGTVSTCASPKPFPGLNPPTQNGRYFYATHTIINTVASPMCFILALNPTCTEVRAGLLVSAYTGTFDPANLATNYRADNNMYVGTPATRSCSVEAAAGETLVLVVSSIDGTTCSGYTLTVTAATGPLPTMTARPSVALHAAPNPATDWLTLHGTPGQGYQLLNRLGQTVRAGTVSGQPLDVSTLPVGLYLLRDPATGLASRVVKL</sequence>
<gene>
    <name evidence="1" type="ORF">Q5H92_08620</name>
</gene>
<reference evidence="1" key="1">
    <citation type="submission" date="2023-07" db="EMBL/GenBank/DDBJ databases">
        <authorList>
            <person name="Kim M.K."/>
        </authorList>
    </citation>
    <scope>NUCLEOTIDE SEQUENCE</scope>
    <source>
        <strain evidence="1">M29</strain>
    </source>
</reference>
<keyword evidence="2" id="KW-1185">Reference proteome</keyword>
<dbReference type="Proteomes" id="UP001167796">
    <property type="component" value="Unassembled WGS sequence"/>
</dbReference>
<accession>A0ABT9A998</accession>
<dbReference type="EMBL" id="JAUQSX010000004">
    <property type="protein sequence ID" value="MDO7846417.1"/>
    <property type="molecule type" value="Genomic_DNA"/>
</dbReference>
<dbReference type="RefSeq" id="WP_305011106.1">
    <property type="nucleotide sequence ID" value="NZ_JAUQSX010000004.1"/>
</dbReference>
<evidence type="ECO:0008006" key="3">
    <source>
        <dbReference type="Google" id="ProtNLM"/>
    </source>
</evidence>
<evidence type="ECO:0000313" key="2">
    <source>
        <dbReference type="Proteomes" id="UP001167796"/>
    </source>
</evidence>
<organism evidence="1 2">
    <name type="scientific">Hymenobacter mellowenesis</name>
    <dbReference type="NCBI Taxonomy" id="3063995"/>
    <lineage>
        <taxon>Bacteria</taxon>
        <taxon>Pseudomonadati</taxon>
        <taxon>Bacteroidota</taxon>
        <taxon>Cytophagia</taxon>
        <taxon>Cytophagales</taxon>
        <taxon>Hymenobacteraceae</taxon>
        <taxon>Hymenobacter</taxon>
    </lineage>
</organism>